<dbReference type="InParanoid" id="H3AX51"/>
<sequence length="78" mass="9122">KSLTPPPHTHTQKSYWITPFKKKKKNITTNGIIMVNLLLKYKYTHYKSFSTNSSIRNLCSKTLKNISLNQKMPLLLEK</sequence>
<organism evidence="1 2">
    <name type="scientific">Latimeria chalumnae</name>
    <name type="common">Coelacanth</name>
    <dbReference type="NCBI Taxonomy" id="7897"/>
    <lineage>
        <taxon>Eukaryota</taxon>
        <taxon>Metazoa</taxon>
        <taxon>Chordata</taxon>
        <taxon>Craniata</taxon>
        <taxon>Vertebrata</taxon>
        <taxon>Euteleostomi</taxon>
        <taxon>Coelacanthiformes</taxon>
        <taxon>Coelacanthidae</taxon>
        <taxon>Latimeria</taxon>
    </lineage>
</organism>
<dbReference type="AlphaFoldDB" id="H3AX51"/>
<reference evidence="1" key="3">
    <citation type="submission" date="2025-09" db="UniProtKB">
        <authorList>
            <consortium name="Ensembl"/>
        </authorList>
    </citation>
    <scope>IDENTIFICATION</scope>
</reference>
<dbReference type="Ensembl" id="ENSLACT00000014322.1">
    <property type="protein sequence ID" value="ENSLACP00000014222.1"/>
    <property type="gene ID" value="ENSLACG00000012524.1"/>
</dbReference>
<proteinExistence type="predicted"/>
<dbReference type="HOGENOM" id="CLU_2628273_0_0_1"/>
<name>H3AX51_LATCH</name>
<protein>
    <submittedName>
        <fullName evidence="1">Uncharacterized protein</fullName>
    </submittedName>
</protein>
<accession>H3AX51</accession>
<evidence type="ECO:0000313" key="1">
    <source>
        <dbReference type="Ensembl" id="ENSLACP00000014222.1"/>
    </source>
</evidence>
<reference evidence="1" key="2">
    <citation type="submission" date="2025-08" db="UniProtKB">
        <authorList>
            <consortium name="Ensembl"/>
        </authorList>
    </citation>
    <scope>IDENTIFICATION</scope>
</reference>
<dbReference type="Proteomes" id="UP000008672">
    <property type="component" value="Unassembled WGS sequence"/>
</dbReference>
<dbReference type="Bgee" id="ENSLACG00000012524">
    <property type="expression patterns" value="Expressed in post-anal tail muscle and 1 other cell type or tissue"/>
</dbReference>
<keyword evidence="2" id="KW-1185">Reference proteome</keyword>
<dbReference type="EMBL" id="AFYH01014463">
    <property type="status" value="NOT_ANNOTATED_CDS"/>
    <property type="molecule type" value="Genomic_DNA"/>
</dbReference>
<evidence type="ECO:0000313" key="2">
    <source>
        <dbReference type="Proteomes" id="UP000008672"/>
    </source>
</evidence>
<reference evidence="2" key="1">
    <citation type="submission" date="2011-08" db="EMBL/GenBank/DDBJ databases">
        <title>The draft genome of Latimeria chalumnae.</title>
        <authorList>
            <person name="Di Palma F."/>
            <person name="Alfoldi J."/>
            <person name="Johnson J."/>
            <person name="Berlin A."/>
            <person name="Gnerre S."/>
            <person name="Jaffe D."/>
            <person name="MacCallum I."/>
            <person name="Young S."/>
            <person name="Walker B.J."/>
            <person name="Lander E."/>
            <person name="Lindblad-Toh K."/>
        </authorList>
    </citation>
    <scope>NUCLEOTIDE SEQUENCE [LARGE SCALE GENOMIC DNA]</scope>
    <source>
        <strain evidence="2">Wild caught</strain>
    </source>
</reference>